<evidence type="ECO:0000259" key="2">
    <source>
        <dbReference type="Pfam" id="PF00582"/>
    </source>
</evidence>
<reference evidence="3" key="1">
    <citation type="submission" date="2015-12" db="EMBL/GenBank/DDBJ databases">
        <title>Update maize B73 reference genome by single molecule sequencing technologies.</title>
        <authorList>
            <consortium name="Maize Genome Sequencing Project"/>
            <person name="Ware D."/>
        </authorList>
    </citation>
    <scope>NUCLEOTIDE SEQUENCE</scope>
    <source>
        <tissue evidence="3">Seedling</tissue>
    </source>
</reference>
<dbReference type="Gene3D" id="3.40.50.620">
    <property type="entry name" value="HUPs"/>
    <property type="match status" value="1"/>
</dbReference>
<dbReference type="InterPro" id="IPR006016">
    <property type="entry name" value="UspA"/>
</dbReference>
<gene>
    <name evidence="3" type="ORF">ZEAMMB73_Zm00001d014024</name>
</gene>
<dbReference type="InParanoid" id="A0A1D6GPF6"/>
<feature type="compositionally biased region" description="Basic and acidic residues" evidence="1">
    <location>
        <begin position="48"/>
        <end position="61"/>
    </location>
</feature>
<evidence type="ECO:0000256" key="1">
    <source>
        <dbReference type="SAM" id="MobiDB-lite"/>
    </source>
</evidence>
<dbReference type="EMBL" id="CM000781">
    <property type="protein sequence ID" value="AQK65055.1"/>
    <property type="molecule type" value="Genomic_DNA"/>
</dbReference>
<organism evidence="3">
    <name type="scientific">Zea mays</name>
    <name type="common">Maize</name>
    <dbReference type="NCBI Taxonomy" id="4577"/>
    <lineage>
        <taxon>Eukaryota</taxon>
        <taxon>Viridiplantae</taxon>
        <taxon>Streptophyta</taxon>
        <taxon>Embryophyta</taxon>
        <taxon>Tracheophyta</taxon>
        <taxon>Spermatophyta</taxon>
        <taxon>Magnoliopsida</taxon>
        <taxon>Liliopsida</taxon>
        <taxon>Poales</taxon>
        <taxon>Poaceae</taxon>
        <taxon>PACMAD clade</taxon>
        <taxon>Panicoideae</taxon>
        <taxon>Andropogonodae</taxon>
        <taxon>Andropogoneae</taxon>
        <taxon>Tripsacinae</taxon>
        <taxon>Zea</taxon>
    </lineage>
</organism>
<dbReference type="SUPFAM" id="SSF52402">
    <property type="entry name" value="Adenine nucleotide alpha hydrolases-like"/>
    <property type="match status" value="1"/>
</dbReference>
<feature type="compositionally biased region" description="Low complexity" evidence="1">
    <location>
        <begin position="234"/>
        <end position="246"/>
    </location>
</feature>
<dbReference type="PANTHER" id="PTHR31966:SF27">
    <property type="entry name" value="OS01G0783500 PROTEIN"/>
    <property type="match status" value="1"/>
</dbReference>
<protein>
    <submittedName>
        <fullName evidence="3">Universal stress protein PHOS34</fullName>
    </submittedName>
</protein>
<dbReference type="Pfam" id="PF00582">
    <property type="entry name" value="Usp"/>
    <property type="match status" value="1"/>
</dbReference>
<dbReference type="PANTHER" id="PTHR31966">
    <property type="entry name" value="OS01G0783500 PROTEIN"/>
    <property type="match status" value="1"/>
</dbReference>
<feature type="region of interest" description="Disordered" evidence="1">
    <location>
        <begin position="40"/>
        <end position="61"/>
    </location>
</feature>
<dbReference type="InterPro" id="IPR044162">
    <property type="entry name" value="PHOS32/34"/>
</dbReference>
<sequence>MGLRHRAPWIQSLAGDLGEVAAVGSRLEAAAAMGLETERRASGGLCPPRREPDGRRGSRERKSIGCLEETWRRRWGYRLLEERDDGQALHQCRHPSLGAALRSSAGGCDPALLPALLLLLAGRDQPGPHHRIAIAVDLFDESAFTVKWAVQNYLRPGDAVVLLHVRPTSVLYGADWGSILVSIADEADAAEDTAASLLDVGHLEASARGFDVNRASSLSAAGAATEEDEEQDEAGASSSPNNSASSFPTYFFAQGQVAPDADRACSRASDEDDDDSTRKKPRLSKEQSAFLEDNFKEHATLNPSM</sequence>
<proteinExistence type="predicted"/>
<accession>A0A1D6GPF6</accession>
<feature type="domain" description="UspA" evidence="2">
    <location>
        <begin position="130"/>
        <end position="203"/>
    </location>
</feature>
<dbReference type="AlphaFoldDB" id="A0A1D6GPF6"/>
<name>A0A1D6GPF6_MAIZE</name>
<feature type="region of interest" description="Disordered" evidence="1">
    <location>
        <begin position="219"/>
        <end position="305"/>
    </location>
</feature>
<dbReference type="InterPro" id="IPR014729">
    <property type="entry name" value="Rossmann-like_a/b/a_fold"/>
</dbReference>
<evidence type="ECO:0000313" key="3">
    <source>
        <dbReference type="EMBL" id="AQK65055.1"/>
    </source>
</evidence>
<feature type="compositionally biased region" description="Basic and acidic residues" evidence="1">
    <location>
        <begin position="260"/>
        <end position="269"/>
    </location>
</feature>